<reference evidence="13" key="1">
    <citation type="journal article" date="2023" name="Mol. Phylogenet. Evol.">
        <title>Genome-scale phylogeny and comparative genomics of the fungal order Sordariales.</title>
        <authorList>
            <person name="Hensen N."/>
            <person name="Bonometti L."/>
            <person name="Westerberg I."/>
            <person name="Brannstrom I.O."/>
            <person name="Guillou S."/>
            <person name="Cros-Aarteil S."/>
            <person name="Calhoun S."/>
            <person name="Haridas S."/>
            <person name="Kuo A."/>
            <person name="Mondo S."/>
            <person name="Pangilinan J."/>
            <person name="Riley R."/>
            <person name="LaButti K."/>
            <person name="Andreopoulos B."/>
            <person name="Lipzen A."/>
            <person name="Chen C."/>
            <person name="Yan M."/>
            <person name="Daum C."/>
            <person name="Ng V."/>
            <person name="Clum A."/>
            <person name="Steindorff A."/>
            <person name="Ohm R.A."/>
            <person name="Martin F."/>
            <person name="Silar P."/>
            <person name="Natvig D.O."/>
            <person name="Lalanne C."/>
            <person name="Gautier V."/>
            <person name="Ament-Velasquez S.L."/>
            <person name="Kruys A."/>
            <person name="Hutchinson M.I."/>
            <person name="Powell A.J."/>
            <person name="Barry K."/>
            <person name="Miller A.N."/>
            <person name="Grigoriev I.V."/>
            <person name="Debuchy R."/>
            <person name="Gladieux P."/>
            <person name="Hiltunen Thoren M."/>
            <person name="Johannesson H."/>
        </authorList>
    </citation>
    <scope>NUCLEOTIDE SEQUENCE</scope>
    <source>
        <strain evidence="13">CBS 731.68</strain>
    </source>
</reference>
<dbReference type="EC" id="3.2.1.78" evidence="4"/>
<organism evidence="13 14">
    <name type="scientific">Parathielavia appendiculata</name>
    <dbReference type="NCBI Taxonomy" id="2587402"/>
    <lineage>
        <taxon>Eukaryota</taxon>
        <taxon>Fungi</taxon>
        <taxon>Dikarya</taxon>
        <taxon>Ascomycota</taxon>
        <taxon>Pezizomycotina</taxon>
        <taxon>Sordariomycetes</taxon>
        <taxon>Sordariomycetidae</taxon>
        <taxon>Sordariales</taxon>
        <taxon>Chaetomiaceae</taxon>
        <taxon>Parathielavia</taxon>
    </lineage>
</organism>
<reference evidence="13" key="2">
    <citation type="submission" date="2023-05" db="EMBL/GenBank/DDBJ databases">
        <authorList>
            <consortium name="Lawrence Berkeley National Laboratory"/>
            <person name="Steindorff A."/>
            <person name="Hensen N."/>
            <person name="Bonometti L."/>
            <person name="Westerberg I."/>
            <person name="Brannstrom I.O."/>
            <person name="Guillou S."/>
            <person name="Cros-Aarteil S."/>
            <person name="Calhoun S."/>
            <person name="Haridas S."/>
            <person name="Kuo A."/>
            <person name="Mondo S."/>
            <person name="Pangilinan J."/>
            <person name="Riley R."/>
            <person name="Labutti K."/>
            <person name="Andreopoulos B."/>
            <person name="Lipzen A."/>
            <person name="Chen C."/>
            <person name="Yanf M."/>
            <person name="Daum C."/>
            <person name="Ng V."/>
            <person name="Clum A."/>
            <person name="Ohm R."/>
            <person name="Martin F."/>
            <person name="Silar P."/>
            <person name="Natvig D."/>
            <person name="Lalanne C."/>
            <person name="Gautier V."/>
            <person name="Ament-Velasquez S.L."/>
            <person name="Kruys A."/>
            <person name="Hutchinson M.I."/>
            <person name="Powell A.J."/>
            <person name="Barry K."/>
            <person name="Miller A.N."/>
            <person name="Grigoriev I.V."/>
            <person name="Debuchy R."/>
            <person name="Gladieux P."/>
            <person name="Thoren M.H."/>
            <person name="Johannesson H."/>
        </authorList>
    </citation>
    <scope>NUCLEOTIDE SEQUENCE</scope>
    <source>
        <strain evidence="13">CBS 731.68</strain>
    </source>
</reference>
<gene>
    <name evidence="13" type="ORF">N657DRAFT_602958</name>
</gene>
<comment type="catalytic activity">
    <reaction evidence="1">
        <text>Random hydrolysis of (1-&gt;4)-beta-D-mannosidic linkages in mannans, galactomannans and glucomannans.</text>
        <dbReference type="EC" id="3.2.1.78"/>
    </reaction>
</comment>
<dbReference type="GeneID" id="87826901"/>
<dbReference type="Proteomes" id="UP001302602">
    <property type="component" value="Unassembled WGS sequence"/>
</dbReference>
<dbReference type="RefSeq" id="XP_062644120.1">
    <property type="nucleotide sequence ID" value="XM_062790131.1"/>
</dbReference>
<evidence type="ECO:0000256" key="3">
    <source>
        <dbReference type="ARBA" id="ARBA00005641"/>
    </source>
</evidence>
<accession>A0AAN6TTF4</accession>
<feature type="domain" description="Glycoside hydrolase family 5" evidence="12">
    <location>
        <begin position="25"/>
        <end position="364"/>
    </location>
</feature>
<dbReference type="GO" id="GO:0005576">
    <property type="term" value="C:extracellular region"/>
    <property type="evidence" value="ECO:0007669"/>
    <property type="project" value="UniProtKB-SubCell"/>
</dbReference>
<evidence type="ECO:0000256" key="6">
    <source>
        <dbReference type="ARBA" id="ARBA00022729"/>
    </source>
</evidence>
<dbReference type="GO" id="GO:0016985">
    <property type="term" value="F:mannan endo-1,4-beta-mannosidase activity"/>
    <property type="evidence" value="ECO:0007669"/>
    <property type="project" value="UniProtKB-EC"/>
</dbReference>
<protein>
    <recommendedName>
        <fullName evidence="9">Mannan endo-1,4-beta-mannosidase A</fullName>
        <ecNumber evidence="4">3.2.1.78</ecNumber>
    </recommendedName>
    <alternativeName>
        <fullName evidence="10">Endo-beta-1,4-mannanase A</fullName>
    </alternativeName>
</protein>
<evidence type="ECO:0000259" key="12">
    <source>
        <dbReference type="Pfam" id="PF26410"/>
    </source>
</evidence>
<dbReference type="InterPro" id="IPR001547">
    <property type="entry name" value="Glyco_hydro_5"/>
</dbReference>
<evidence type="ECO:0000256" key="10">
    <source>
        <dbReference type="ARBA" id="ARBA00077212"/>
    </source>
</evidence>
<dbReference type="EMBL" id="MU853239">
    <property type="protein sequence ID" value="KAK4120349.1"/>
    <property type="molecule type" value="Genomic_DNA"/>
</dbReference>
<comment type="subcellular location">
    <subcellularLocation>
        <location evidence="2">Secreted</location>
    </subcellularLocation>
</comment>
<sequence length="404" mass="45449">MHLSASLLVTSLLALTATAAPSKNKFVRVEGQKFKLQGKDFHFAGSNAYYFPFNGDQADVEKGLTAAKKAGLTVFRTWGFNDKNATYNPDGLPKYGGEGAGATEVVFQRFYDNGTIAIDVSGFDKVVKAAEKVGIKLLVALTNNWADYGGMDVYTVNLGGKYHDDFYTQPKIKDAFKRYVKAMVTRYKDSPTIFAWELANEPRCGADGVRNLPRSDKCTPAVLSAWVSEMSAYIKKLDCNHLVTWGGEGGFNRESDDWAYNGADGGDFDHELAIKTIDFGVFHSYPDWWTKTVEWTNQWIRDHAAAGRKIGKPVVHEEYGWLTPDKRLEYTGRVDNRTRTEVIGGWQKTTVEEKLAGSMYWQYGYCEYSYGCNHNDGFTIYLADEEAKLLVYQHAKDMNALNRR</sequence>
<dbReference type="AlphaFoldDB" id="A0AAN6TTF4"/>
<keyword evidence="6 11" id="KW-0732">Signal</keyword>
<evidence type="ECO:0000256" key="2">
    <source>
        <dbReference type="ARBA" id="ARBA00004613"/>
    </source>
</evidence>
<dbReference type="Pfam" id="PF26410">
    <property type="entry name" value="GH5_mannosidase"/>
    <property type="match status" value="1"/>
</dbReference>
<dbReference type="PANTHER" id="PTHR31451:SF21">
    <property type="entry name" value="MANNAN ENDO-1,4-BETA-MANNOSIDASE C"/>
    <property type="match status" value="1"/>
</dbReference>
<evidence type="ECO:0000256" key="8">
    <source>
        <dbReference type="ARBA" id="ARBA00023295"/>
    </source>
</evidence>
<evidence type="ECO:0000256" key="7">
    <source>
        <dbReference type="ARBA" id="ARBA00022801"/>
    </source>
</evidence>
<evidence type="ECO:0000256" key="11">
    <source>
        <dbReference type="SAM" id="SignalP"/>
    </source>
</evidence>
<keyword evidence="8" id="KW-0326">Glycosidase</keyword>
<feature type="signal peptide" evidence="11">
    <location>
        <begin position="1"/>
        <end position="19"/>
    </location>
</feature>
<evidence type="ECO:0000313" key="14">
    <source>
        <dbReference type="Proteomes" id="UP001302602"/>
    </source>
</evidence>
<evidence type="ECO:0000256" key="4">
    <source>
        <dbReference type="ARBA" id="ARBA00012706"/>
    </source>
</evidence>
<keyword evidence="7 13" id="KW-0378">Hydrolase</keyword>
<comment type="similarity">
    <text evidence="3">Belongs to the glycosyl hydrolase 5 (cellulase A) family.</text>
</comment>
<dbReference type="GO" id="GO:0046355">
    <property type="term" value="P:mannan catabolic process"/>
    <property type="evidence" value="ECO:0007669"/>
    <property type="project" value="UniProtKB-ARBA"/>
</dbReference>
<comment type="caution">
    <text evidence="13">The sequence shown here is derived from an EMBL/GenBank/DDBJ whole genome shotgun (WGS) entry which is preliminary data.</text>
</comment>
<evidence type="ECO:0000256" key="5">
    <source>
        <dbReference type="ARBA" id="ARBA00022525"/>
    </source>
</evidence>
<evidence type="ECO:0000256" key="9">
    <source>
        <dbReference type="ARBA" id="ARBA00068505"/>
    </source>
</evidence>
<keyword evidence="14" id="KW-1185">Reference proteome</keyword>
<proteinExistence type="inferred from homology"/>
<dbReference type="PANTHER" id="PTHR31451">
    <property type="match status" value="1"/>
</dbReference>
<name>A0AAN6TTF4_9PEZI</name>
<evidence type="ECO:0000313" key="13">
    <source>
        <dbReference type="EMBL" id="KAK4120349.1"/>
    </source>
</evidence>
<dbReference type="InterPro" id="IPR017853">
    <property type="entry name" value="GH"/>
</dbReference>
<dbReference type="Gene3D" id="3.20.20.80">
    <property type="entry name" value="Glycosidases"/>
    <property type="match status" value="1"/>
</dbReference>
<dbReference type="InterPro" id="IPR045053">
    <property type="entry name" value="MAN-like"/>
</dbReference>
<dbReference type="SUPFAM" id="SSF51445">
    <property type="entry name" value="(Trans)glycosidases"/>
    <property type="match status" value="1"/>
</dbReference>
<feature type="chain" id="PRO_5042904374" description="Mannan endo-1,4-beta-mannosidase A" evidence="11">
    <location>
        <begin position="20"/>
        <end position="404"/>
    </location>
</feature>
<dbReference type="FunFam" id="3.20.20.80:FF:000076">
    <property type="entry name" value="Mannan endo-1,4-beta-mannosidase A"/>
    <property type="match status" value="1"/>
</dbReference>
<evidence type="ECO:0000256" key="1">
    <source>
        <dbReference type="ARBA" id="ARBA00001678"/>
    </source>
</evidence>
<keyword evidence="5" id="KW-0964">Secreted</keyword>